<feature type="transmembrane region" description="Helical" evidence="1">
    <location>
        <begin position="151"/>
        <end position="173"/>
    </location>
</feature>
<feature type="transmembrane region" description="Helical" evidence="1">
    <location>
        <begin position="69"/>
        <end position="90"/>
    </location>
</feature>
<feature type="transmembrane region" description="Helical" evidence="1">
    <location>
        <begin position="36"/>
        <end position="57"/>
    </location>
</feature>
<dbReference type="EMBL" id="HBFQ01047866">
    <property type="protein sequence ID" value="CAD8859801.1"/>
    <property type="molecule type" value="Transcribed_RNA"/>
</dbReference>
<dbReference type="AlphaFoldDB" id="A0A7S1FCR3"/>
<name>A0A7S1FCR3_NOCSC</name>
<evidence type="ECO:0000313" key="2">
    <source>
        <dbReference type="EMBL" id="CAD8859801.1"/>
    </source>
</evidence>
<accession>A0A7S1FCR3</accession>
<organism evidence="2">
    <name type="scientific">Noctiluca scintillans</name>
    <name type="common">Sea sparkle</name>
    <name type="synonym">Red tide dinoflagellate</name>
    <dbReference type="NCBI Taxonomy" id="2966"/>
    <lineage>
        <taxon>Eukaryota</taxon>
        <taxon>Sar</taxon>
        <taxon>Alveolata</taxon>
        <taxon>Dinophyceae</taxon>
        <taxon>Noctilucales</taxon>
        <taxon>Noctilucaceae</taxon>
        <taxon>Noctiluca</taxon>
    </lineage>
</organism>
<protein>
    <submittedName>
        <fullName evidence="2">Uncharacterized protein</fullName>
    </submittedName>
</protein>
<keyword evidence="1" id="KW-0812">Transmembrane</keyword>
<proteinExistence type="predicted"/>
<evidence type="ECO:0000256" key="1">
    <source>
        <dbReference type="SAM" id="Phobius"/>
    </source>
</evidence>
<sequence length="235" mass="26379">MAPSRRSKSIAGKGRNPKGLLPWLSERVDPQVLSPTGPICLMFVGLLLCILWALIAAGTRKLTWRMKRYIFLVALCIVSLAEFKACFWNAAMRLPAVVVMMVATLWGHLDAVLRFPVLHDLESFFVIKLCACWLVKISCLGLGFKELMRDSLTLFAFIVVEVFVLPGTYLLSLPLDECLLTQRAAAYDVTDVDIAVRVWIFVTDGQERAALWHAARRKFRRMVAHMKASPGGTRV</sequence>
<feature type="transmembrane region" description="Helical" evidence="1">
    <location>
        <begin position="125"/>
        <end position="145"/>
    </location>
</feature>
<reference evidence="2" key="1">
    <citation type="submission" date="2021-01" db="EMBL/GenBank/DDBJ databases">
        <authorList>
            <person name="Corre E."/>
            <person name="Pelletier E."/>
            <person name="Niang G."/>
            <person name="Scheremetjew M."/>
            <person name="Finn R."/>
            <person name="Kale V."/>
            <person name="Holt S."/>
            <person name="Cochrane G."/>
            <person name="Meng A."/>
            <person name="Brown T."/>
            <person name="Cohen L."/>
        </authorList>
    </citation>
    <scope>NUCLEOTIDE SEQUENCE</scope>
</reference>
<keyword evidence="1" id="KW-1133">Transmembrane helix</keyword>
<keyword evidence="1" id="KW-0472">Membrane</keyword>
<gene>
    <name evidence="2" type="ORF">NSCI0253_LOCUS34155</name>
</gene>
<feature type="transmembrane region" description="Helical" evidence="1">
    <location>
        <begin position="96"/>
        <end position="113"/>
    </location>
</feature>